<dbReference type="EMBL" id="JAUSWC010000004">
    <property type="protein sequence ID" value="MDQ0486410.1"/>
    <property type="molecule type" value="Genomic_DNA"/>
</dbReference>
<dbReference type="Gene3D" id="1.10.10.970">
    <property type="entry name" value="RNA 2'-phosphotransferase, Tpt1/KptA family, N-terminal domain"/>
    <property type="match status" value="1"/>
</dbReference>
<comment type="caution">
    <text evidence="6">The sequence shown here is derived from an EMBL/GenBank/DDBJ whole genome shotgun (WGS) entry which is preliminary data.</text>
</comment>
<reference evidence="6 7" key="1">
    <citation type="submission" date="2023-07" db="EMBL/GenBank/DDBJ databases">
        <title>Genomic Encyclopedia of Type Strains, Phase IV (KMG-IV): sequencing the most valuable type-strain genomes for metagenomic binning, comparative biology and taxonomic classification.</title>
        <authorList>
            <person name="Goeker M."/>
        </authorList>
    </citation>
    <scope>NUCLEOTIDE SEQUENCE [LARGE SCALE GENOMIC DNA]</scope>
    <source>
        <strain evidence="6 7">DSM 40573</strain>
    </source>
</reference>
<dbReference type="PANTHER" id="PTHR12684">
    <property type="entry name" value="PUTATIVE PHOSPHOTRANSFERASE"/>
    <property type="match status" value="1"/>
</dbReference>
<gene>
    <name evidence="5" type="primary">kptA</name>
    <name evidence="6" type="ORF">QO019_001245</name>
</gene>
<comment type="similarity">
    <text evidence="1 5">Belongs to the KptA/TPT1 family.</text>
</comment>
<dbReference type="HAMAP" id="MF_00299">
    <property type="entry name" value="KptA"/>
    <property type="match status" value="1"/>
</dbReference>
<dbReference type="InterPro" id="IPR042080">
    <property type="entry name" value="RNA_2'-PTrans_N"/>
</dbReference>
<dbReference type="InterPro" id="IPR002745">
    <property type="entry name" value="Ptrans_KptA/Tpt1"/>
</dbReference>
<dbReference type="Gene3D" id="3.20.170.30">
    <property type="match status" value="1"/>
</dbReference>
<sequence length="188" mass="20986">MEQSERMDERRTVRVSKYLAKHLRHQPERIGLTPDEAGWVEIDTLLAAAADHGFPVTREELDHVVAANDKRRFAVEGTRIRASQGHTIPVDLQLPAAEPPAWLYHGTVARNLDAIRAEGLRPMSRHAVHLSADRETATRVGARRGRPVVLSVDAGAMRRDGHVFHVSANGVWLTEAVPSRYLRFGDGR</sequence>
<evidence type="ECO:0000256" key="2">
    <source>
        <dbReference type="ARBA" id="ARBA00022679"/>
    </source>
</evidence>
<keyword evidence="7" id="KW-1185">Reference proteome</keyword>
<accession>A0ABU0KAL9</accession>
<protein>
    <recommendedName>
        <fullName evidence="5">Probable RNA 2'-phosphotransferase</fullName>
        <ecNumber evidence="5">2.7.1.-</ecNumber>
    </recommendedName>
</protein>
<dbReference type="InterPro" id="IPR022928">
    <property type="entry name" value="RNA_2'-PTrans_KptA"/>
</dbReference>
<evidence type="ECO:0000256" key="4">
    <source>
        <dbReference type="ARBA" id="ARBA00025212"/>
    </source>
</evidence>
<name>A0ABU0KAL9_9ACTN</name>
<dbReference type="Proteomes" id="UP001236795">
    <property type="component" value="Unassembled WGS sequence"/>
</dbReference>
<dbReference type="SUPFAM" id="SSF56399">
    <property type="entry name" value="ADP-ribosylation"/>
    <property type="match status" value="1"/>
</dbReference>
<dbReference type="Pfam" id="PF01885">
    <property type="entry name" value="PTS_2-RNA"/>
    <property type="match status" value="1"/>
</dbReference>
<evidence type="ECO:0000313" key="7">
    <source>
        <dbReference type="Proteomes" id="UP001236795"/>
    </source>
</evidence>
<proteinExistence type="inferred from homology"/>
<dbReference type="NCBIfam" id="NF002014">
    <property type="entry name" value="PRK00819.1-4"/>
    <property type="match status" value="1"/>
</dbReference>
<evidence type="ECO:0000256" key="1">
    <source>
        <dbReference type="ARBA" id="ARBA00009836"/>
    </source>
</evidence>
<evidence type="ECO:0000313" key="6">
    <source>
        <dbReference type="EMBL" id="MDQ0486410.1"/>
    </source>
</evidence>
<organism evidence="6 7">
    <name type="scientific">Streptomyces thermodiastaticus</name>
    <dbReference type="NCBI Taxonomy" id="44061"/>
    <lineage>
        <taxon>Bacteria</taxon>
        <taxon>Bacillati</taxon>
        <taxon>Actinomycetota</taxon>
        <taxon>Actinomycetes</taxon>
        <taxon>Kitasatosporales</taxon>
        <taxon>Streptomycetaceae</taxon>
        <taxon>Streptomyces</taxon>
    </lineage>
</organism>
<evidence type="ECO:0000256" key="5">
    <source>
        <dbReference type="HAMAP-Rule" id="MF_00299"/>
    </source>
</evidence>
<dbReference type="EC" id="2.7.1.-" evidence="5"/>
<keyword evidence="2 5" id="KW-0808">Transferase</keyword>
<comment type="function">
    <text evidence="4 5">Removes the 2'-phosphate from RNA via an intermediate in which the phosphate is ADP-ribosylated by NAD followed by a presumed transesterification to release the RNA and generate ADP-ribose 1''-2''-cyclic phosphate (APPR&gt;P). May function as an ADP-ribosylase.</text>
</comment>
<keyword evidence="3 5" id="KW-0520">NAD</keyword>
<dbReference type="PANTHER" id="PTHR12684:SF2">
    <property type="entry name" value="TRNA 2'-PHOSPHOTRANSFERASE 1"/>
    <property type="match status" value="1"/>
</dbReference>
<evidence type="ECO:0000256" key="3">
    <source>
        <dbReference type="ARBA" id="ARBA00023027"/>
    </source>
</evidence>
<dbReference type="GO" id="GO:0016740">
    <property type="term" value="F:transferase activity"/>
    <property type="evidence" value="ECO:0007669"/>
    <property type="project" value="UniProtKB-KW"/>
</dbReference>
<dbReference type="InterPro" id="IPR042081">
    <property type="entry name" value="RNA_2'-PTrans_C"/>
</dbReference>